<name>A0A4R2FGV0_9GAMM</name>
<feature type="transmembrane region" description="Helical" evidence="1">
    <location>
        <begin position="46"/>
        <end position="66"/>
    </location>
</feature>
<dbReference type="PANTHER" id="PTHR28026:SF9">
    <property type="entry name" value="2-HYDROXY-PALMITIC ACID DIOXYGENASE MPO1"/>
    <property type="match status" value="1"/>
</dbReference>
<keyword evidence="1" id="KW-0472">Membrane</keyword>
<proteinExistence type="predicted"/>
<dbReference type="OrthoDB" id="5515308at2"/>
<feature type="transmembrane region" description="Helical" evidence="1">
    <location>
        <begin position="130"/>
        <end position="150"/>
    </location>
</feature>
<evidence type="ECO:0000313" key="2">
    <source>
        <dbReference type="EMBL" id="TCN87941.1"/>
    </source>
</evidence>
<feature type="transmembrane region" description="Helical" evidence="1">
    <location>
        <begin position="72"/>
        <end position="91"/>
    </location>
</feature>
<protein>
    <submittedName>
        <fullName evidence="2">Putative membrane protein YGL010W</fullName>
    </submittedName>
</protein>
<evidence type="ECO:0000256" key="1">
    <source>
        <dbReference type="SAM" id="Phobius"/>
    </source>
</evidence>
<sequence>MKSAIEQLSDYKSVHLNATNLKTHFVGIPLIIWSIFLLLSLLRLEIAGLVVGGSVLLLIPVMLYYLLLHWRLAIGMAVFMVPVVASTEWFYHTGDASVWLALLVFAVGWGFQFIGHYYEKAKPAFLDDISQLFIGPFFLMAEIYFMLGWAKSLEHSITPLAKDKRLLLEQAKTTRVTD</sequence>
<feature type="transmembrane region" description="Helical" evidence="1">
    <location>
        <begin position="21"/>
        <end position="39"/>
    </location>
</feature>
<dbReference type="PANTHER" id="PTHR28026">
    <property type="entry name" value="DUF962 DOMAIN PROTEIN (AFU_ORTHOLOGUE AFUA_8G05310)"/>
    <property type="match status" value="1"/>
</dbReference>
<keyword evidence="1" id="KW-0812">Transmembrane</keyword>
<dbReference type="GO" id="GO:0016020">
    <property type="term" value="C:membrane"/>
    <property type="evidence" value="ECO:0007669"/>
    <property type="project" value="GOC"/>
</dbReference>
<dbReference type="Proteomes" id="UP000294832">
    <property type="component" value="Unassembled WGS sequence"/>
</dbReference>
<dbReference type="AlphaFoldDB" id="A0A4R2FGV0"/>
<dbReference type="EMBL" id="SLWF01000004">
    <property type="protein sequence ID" value="TCN87941.1"/>
    <property type="molecule type" value="Genomic_DNA"/>
</dbReference>
<gene>
    <name evidence="2" type="ORF">EDC91_10473</name>
</gene>
<dbReference type="RefSeq" id="WP_133038052.1">
    <property type="nucleotide sequence ID" value="NZ_SLWF01000004.1"/>
</dbReference>
<comment type="caution">
    <text evidence="2">The sequence shown here is derived from an EMBL/GenBank/DDBJ whole genome shotgun (WGS) entry which is preliminary data.</text>
</comment>
<dbReference type="GO" id="GO:0046521">
    <property type="term" value="P:sphingoid catabolic process"/>
    <property type="evidence" value="ECO:0007669"/>
    <property type="project" value="TreeGrafter"/>
</dbReference>
<dbReference type="Pfam" id="PF06127">
    <property type="entry name" value="Mpo1-like"/>
    <property type="match status" value="1"/>
</dbReference>
<keyword evidence="1" id="KW-1133">Transmembrane helix</keyword>
<feature type="transmembrane region" description="Helical" evidence="1">
    <location>
        <begin position="98"/>
        <end position="118"/>
    </location>
</feature>
<evidence type="ECO:0000313" key="3">
    <source>
        <dbReference type="Proteomes" id="UP000294832"/>
    </source>
</evidence>
<accession>A0A4R2FGV0</accession>
<dbReference type="InterPro" id="IPR009305">
    <property type="entry name" value="Mpo1-like"/>
</dbReference>
<organism evidence="2 3">
    <name type="scientific">Shewanella fodinae</name>
    <dbReference type="NCBI Taxonomy" id="552357"/>
    <lineage>
        <taxon>Bacteria</taxon>
        <taxon>Pseudomonadati</taxon>
        <taxon>Pseudomonadota</taxon>
        <taxon>Gammaproteobacteria</taxon>
        <taxon>Alteromonadales</taxon>
        <taxon>Shewanellaceae</taxon>
        <taxon>Shewanella</taxon>
    </lineage>
</organism>
<reference evidence="2 3" key="1">
    <citation type="submission" date="2019-03" db="EMBL/GenBank/DDBJ databases">
        <title>Freshwater and sediment microbial communities from various areas in North America, analyzing microbe dynamics in response to fracking.</title>
        <authorList>
            <person name="Lamendella R."/>
        </authorList>
    </citation>
    <scope>NUCLEOTIDE SEQUENCE [LARGE SCALE GENOMIC DNA]</scope>
    <source>
        <strain evidence="2 3">74A</strain>
    </source>
</reference>
<keyword evidence="3" id="KW-1185">Reference proteome</keyword>